<dbReference type="Pfam" id="PF12770">
    <property type="entry name" value="CHAT"/>
    <property type="match status" value="1"/>
</dbReference>
<feature type="domain" description="CHAT" evidence="2">
    <location>
        <begin position="759"/>
        <end position="1022"/>
    </location>
</feature>
<name>A0A5D0NM33_9ACTN</name>
<reference evidence="3 4" key="1">
    <citation type="submission" date="2019-08" db="EMBL/GenBank/DDBJ databases">
        <title>Actinomadura sp. nov. CYP1-5 isolated from mountain soil.</title>
        <authorList>
            <person name="Songsumanus A."/>
            <person name="Kuncharoen N."/>
            <person name="Kudo T."/>
            <person name="Yuki M."/>
            <person name="Igarashi Y."/>
            <person name="Tanasupawat S."/>
        </authorList>
    </citation>
    <scope>NUCLEOTIDE SEQUENCE [LARGE SCALE GENOMIC DNA]</scope>
    <source>
        <strain evidence="3 4">JCM 14158</strain>
    </source>
</reference>
<dbReference type="Gene3D" id="1.25.40.10">
    <property type="entry name" value="Tetratricopeptide repeat domain"/>
    <property type="match status" value="1"/>
</dbReference>
<organism evidence="3 4">
    <name type="scientific">Actinomadura chibensis</name>
    <dbReference type="NCBI Taxonomy" id="392828"/>
    <lineage>
        <taxon>Bacteria</taxon>
        <taxon>Bacillati</taxon>
        <taxon>Actinomycetota</taxon>
        <taxon>Actinomycetes</taxon>
        <taxon>Streptosporangiales</taxon>
        <taxon>Thermomonosporaceae</taxon>
        <taxon>Actinomadura</taxon>
    </lineage>
</organism>
<dbReference type="RefSeq" id="WP_067894848.1">
    <property type="nucleotide sequence ID" value="NZ_VSFG01000003.1"/>
</dbReference>
<feature type="transmembrane region" description="Helical" evidence="1">
    <location>
        <begin position="215"/>
        <end position="235"/>
    </location>
</feature>
<feature type="transmembrane region" description="Helical" evidence="1">
    <location>
        <begin position="114"/>
        <end position="130"/>
    </location>
</feature>
<evidence type="ECO:0000256" key="1">
    <source>
        <dbReference type="SAM" id="Phobius"/>
    </source>
</evidence>
<feature type="transmembrane region" description="Helical" evidence="1">
    <location>
        <begin position="59"/>
        <end position="82"/>
    </location>
</feature>
<evidence type="ECO:0000313" key="4">
    <source>
        <dbReference type="Proteomes" id="UP000323380"/>
    </source>
</evidence>
<keyword evidence="4" id="KW-1185">Reference proteome</keyword>
<gene>
    <name evidence="3" type="ORF">FXF69_19035</name>
</gene>
<keyword evidence="1" id="KW-0812">Transmembrane</keyword>
<feature type="transmembrane region" description="Helical" evidence="1">
    <location>
        <begin position="136"/>
        <end position="158"/>
    </location>
</feature>
<comment type="caution">
    <text evidence="3">The sequence shown here is derived from an EMBL/GenBank/DDBJ whole genome shotgun (WGS) entry which is preliminary data.</text>
</comment>
<dbReference type="Proteomes" id="UP000323380">
    <property type="component" value="Unassembled WGS sequence"/>
</dbReference>
<accession>A0A5D0NM33</accession>
<dbReference type="InterPro" id="IPR024983">
    <property type="entry name" value="CHAT_dom"/>
</dbReference>
<keyword evidence="1" id="KW-1133">Transmembrane helix</keyword>
<keyword evidence="1" id="KW-0472">Membrane</keyword>
<sequence length="1023" mass="110017">MDVVAAFAFYFVAFRFVYREAGVRANVWTTSASASLPAALTAAHAELRDGYASVGAGGAAGWLAVLHLVLLPQVVLYGTYVVRRFEAAPPPPFLSPHALQLLARRPRFWRRSRALAVGSAVLVVLAGAAWDELKWVLAVTAAAAAAAVCGAVLAPAAAKVRRRRARSVRPFFARVDRWGIAQLRVAERQGEHGLLLVDDLIRDMRRRLDGRSPRYRRYGAFSMLLLTALLLRYRLLGQRRDLDSALETGRRLLASRPPEDAARNGYAIQYATALHVAYTATGDLDMIDESIRILREAAGTASPAVRPLVLAELAVALDERVLALDDVDALRESIGLHRRAVAETPTEDYQSVLRRALVPIFSPFTRPRTRKALREAVGVALVNSHHLPQRLSNLGLALVLLYGVDEDPALLTEAVEVMRRALRVMPAGHTQRPLVEARLADALLVKQDAEGGDALLDEAEPLLRRSLDGLAEGHPQRAEFRYLLGTSARRRFDATGDVAQRERAIEQWRQAAHAPAAPAWVRGGSAEAWGHLAAESGDWESALEAFSLAVETLPQRASRALSRPERERALTRPKGLAADAAAAALSAGRPDRAVELLEQGRGVLLGQTLDTRSDLGRLTAEHPETAAEFVRIRDALDRPDLGGAPDEIIERRHALARRWDETLAAIRRLDGYADFLLPRTSAELCAAARQGPIVFVTQNDRRADALIMLPDGVRPVPLPEATAAETGRRISDLYGALAVAIAPGGSLRERARAERDLRDVLGWLERAVTGPVLAELPPDVSRLWWVPTGLMVFLPLHSTEHGSIVPSYTPTVRVLEHAREQQAGATVSEGVASEGGLVVSAAAAVDGLPLPGAAGDAETLAGLLPGARVLRDAEATRANVLAALPGAPLAHFACHAVSDPSAPALSRLMLHDEPLTLPDVGGLNLAGGRLAFLAACTTALGAIDLPDEAVHLTSAFQLAGYAHVVGTLWPADDRTATAVTRGFYRRLAAGRPVHAALAETVADVRAESPKTPSLWASYVHVGP</sequence>
<evidence type="ECO:0000313" key="3">
    <source>
        <dbReference type="EMBL" id="TYB45527.1"/>
    </source>
</evidence>
<evidence type="ECO:0000259" key="2">
    <source>
        <dbReference type="Pfam" id="PF12770"/>
    </source>
</evidence>
<dbReference type="STRING" id="1220554.GCA_001552135_04616"/>
<protein>
    <submittedName>
        <fullName evidence="3">CHAT domain-containing protein</fullName>
    </submittedName>
</protein>
<dbReference type="EMBL" id="VSFG01000003">
    <property type="protein sequence ID" value="TYB45527.1"/>
    <property type="molecule type" value="Genomic_DNA"/>
</dbReference>
<dbReference type="InterPro" id="IPR011990">
    <property type="entry name" value="TPR-like_helical_dom_sf"/>
</dbReference>
<proteinExistence type="predicted"/>
<dbReference type="AlphaFoldDB" id="A0A5D0NM33"/>